<dbReference type="InterPro" id="IPR051212">
    <property type="entry name" value="Type-I_RE_S_subunit"/>
</dbReference>
<evidence type="ECO:0000259" key="5">
    <source>
        <dbReference type="Pfam" id="PF01420"/>
    </source>
</evidence>
<evidence type="ECO:0000256" key="1">
    <source>
        <dbReference type="ARBA" id="ARBA00010923"/>
    </source>
</evidence>
<dbReference type="Gene3D" id="3.90.220.20">
    <property type="entry name" value="DNA methylase specificity domains"/>
    <property type="match status" value="2"/>
</dbReference>
<evidence type="ECO:0000256" key="4">
    <source>
        <dbReference type="SAM" id="Coils"/>
    </source>
</evidence>
<dbReference type="EMBL" id="PCWN01000007">
    <property type="protein sequence ID" value="PIR03949.1"/>
    <property type="molecule type" value="Genomic_DNA"/>
</dbReference>
<feature type="coiled-coil region" evidence="4">
    <location>
        <begin position="378"/>
        <end position="405"/>
    </location>
</feature>
<dbReference type="GO" id="GO:0003677">
    <property type="term" value="F:DNA binding"/>
    <property type="evidence" value="ECO:0007669"/>
    <property type="project" value="UniProtKB-KW"/>
</dbReference>
<evidence type="ECO:0000313" key="6">
    <source>
        <dbReference type="EMBL" id="PIR03949.1"/>
    </source>
</evidence>
<comment type="similarity">
    <text evidence="1">Belongs to the type-I restriction system S methylase family.</text>
</comment>
<keyword evidence="2" id="KW-0680">Restriction system</keyword>
<proteinExistence type="inferred from homology"/>
<evidence type="ECO:0000313" key="7">
    <source>
        <dbReference type="Proteomes" id="UP000229600"/>
    </source>
</evidence>
<evidence type="ECO:0000256" key="3">
    <source>
        <dbReference type="ARBA" id="ARBA00023125"/>
    </source>
</evidence>
<feature type="domain" description="Type I restriction modification DNA specificity" evidence="5">
    <location>
        <begin position="27"/>
        <end position="209"/>
    </location>
</feature>
<dbReference type="PANTHER" id="PTHR43140">
    <property type="entry name" value="TYPE-1 RESTRICTION ENZYME ECOKI SPECIFICITY PROTEIN"/>
    <property type="match status" value="1"/>
</dbReference>
<feature type="domain" description="Type I restriction modification DNA specificity" evidence="5">
    <location>
        <begin position="236"/>
        <end position="398"/>
    </location>
</feature>
<keyword evidence="4" id="KW-0175">Coiled coil</keyword>
<accession>A0A2H0N4W6</accession>
<name>A0A2H0N4W6_9BACT</name>
<dbReference type="InterPro" id="IPR000055">
    <property type="entry name" value="Restrct_endonuc_typeI_TRD"/>
</dbReference>
<comment type="caution">
    <text evidence="6">The sequence shown here is derived from an EMBL/GenBank/DDBJ whole genome shotgun (WGS) entry which is preliminary data.</text>
</comment>
<gene>
    <name evidence="6" type="ORF">COV59_02080</name>
</gene>
<protein>
    <recommendedName>
        <fullName evidence="5">Type I restriction modification DNA specificity domain-containing protein</fullName>
    </recommendedName>
</protein>
<dbReference type="GO" id="GO:0009307">
    <property type="term" value="P:DNA restriction-modification system"/>
    <property type="evidence" value="ECO:0007669"/>
    <property type="project" value="UniProtKB-KW"/>
</dbReference>
<organism evidence="6 7">
    <name type="scientific">Candidatus Magasanikbacteria bacterium CG11_big_fil_rev_8_21_14_0_20_39_34</name>
    <dbReference type="NCBI Taxonomy" id="1974653"/>
    <lineage>
        <taxon>Bacteria</taxon>
        <taxon>Candidatus Magasanikiibacteriota</taxon>
    </lineage>
</organism>
<dbReference type="Proteomes" id="UP000229600">
    <property type="component" value="Unassembled WGS sequence"/>
</dbReference>
<dbReference type="AlphaFoldDB" id="A0A2H0N4W6"/>
<dbReference type="PANTHER" id="PTHR43140:SF1">
    <property type="entry name" value="TYPE I RESTRICTION ENZYME ECOKI SPECIFICITY SUBUNIT"/>
    <property type="match status" value="1"/>
</dbReference>
<sequence length="427" mass="48262">MALKLTKQYTPYDCYTDSGVDWLGQVPEGWNVEKLKFLSSISPSNIDKKSSDDEKEVLLCNYVDVYKNEFITGDLKFMKATAKSEQIKKFALQKGDVIITKDSETADDIAVPALVKNDLKNVLCGYHLALIRSHKNKILGNYLFRLFQSKKLKDTLSTYANGITRFGLSTFPINNIEINIPPLPTQQRIAAYLDEKSEKIDKIIAGKKRLVELLEEKRKSLISEAVDGVGDVKREKLKFVCSINGATLPETTYPDLSINYIDIGNVNNKGKIIDKEIVNFSDAPSRARRIVQNDDVIIATVRTYLKAIAYFKNPEDNTIVSTGFAVLTPTKKVLGKYLYYKILSKRFVDLVVAHSTGVSYPAINPTQLGNLFLEYPTIERQKQIVTETDEKIQEIEKVIKKVKQSIKLLTEYKSSLIMHVVMGRVKV</sequence>
<evidence type="ECO:0000256" key="2">
    <source>
        <dbReference type="ARBA" id="ARBA00022747"/>
    </source>
</evidence>
<dbReference type="SUPFAM" id="SSF116734">
    <property type="entry name" value="DNA methylase specificity domain"/>
    <property type="match status" value="2"/>
</dbReference>
<reference evidence="6 7" key="1">
    <citation type="submission" date="2017-09" db="EMBL/GenBank/DDBJ databases">
        <title>Depth-based differentiation of microbial function through sediment-hosted aquifers and enrichment of novel symbionts in the deep terrestrial subsurface.</title>
        <authorList>
            <person name="Probst A.J."/>
            <person name="Ladd B."/>
            <person name="Jarett J.K."/>
            <person name="Geller-Mcgrath D.E."/>
            <person name="Sieber C.M."/>
            <person name="Emerson J.B."/>
            <person name="Anantharaman K."/>
            <person name="Thomas B.C."/>
            <person name="Malmstrom R."/>
            <person name="Stieglmeier M."/>
            <person name="Klingl A."/>
            <person name="Woyke T."/>
            <person name="Ryan C.M."/>
            <person name="Banfield J.F."/>
        </authorList>
    </citation>
    <scope>NUCLEOTIDE SEQUENCE [LARGE SCALE GENOMIC DNA]</scope>
    <source>
        <strain evidence="6">CG11_big_fil_rev_8_21_14_0_20_39_34</strain>
    </source>
</reference>
<dbReference type="Pfam" id="PF01420">
    <property type="entry name" value="Methylase_S"/>
    <property type="match status" value="2"/>
</dbReference>
<keyword evidence="3" id="KW-0238">DNA-binding</keyword>
<dbReference type="InterPro" id="IPR044946">
    <property type="entry name" value="Restrct_endonuc_typeI_TRD_sf"/>
</dbReference>